<dbReference type="Proteomes" id="UP000030764">
    <property type="component" value="Unassembled WGS sequence"/>
</dbReference>
<dbReference type="AlphaFoldDB" id="A0A085MKP5"/>
<dbReference type="Pfam" id="PF00338">
    <property type="entry name" value="Ribosomal_S10"/>
    <property type="match status" value="1"/>
</dbReference>
<keyword evidence="3" id="KW-0687">Ribonucleoprotein</keyword>
<evidence type="ECO:0000256" key="3">
    <source>
        <dbReference type="ARBA" id="ARBA00023274"/>
    </source>
</evidence>
<feature type="domain" description="BHLH" evidence="6">
    <location>
        <begin position="206"/>
        <end position="258"/>
    </location>
</feature>
<evidence type="ECO:0000313" key="7">
    <source>
        <dbReference type="EMBL" id="KFD57791.1"/>
    </source>
</evidence>
<evidence type="ECO:0000256" key="1">
    <source>
        <dbReference type="ARBA" id="ARBA00007102"/>
    </source>
</evidence>
<dbReference type="SMART" id="SM00353">
    <property type="entry name" value="HLH"/>
    <property type="match status" value="1"/>
</dbReference>
<dbReference type="GO" id="GO:0003735">
    <property type="term" value="F:structural constituent of ribosome"/>
    <property type="evidence" value="ECO:0007669"/>
    <property type="project" value="InterPro"/>
</dbReference>
<comment type="similarity">
    <text evidence="1">Belongs to the universal ribosomal protein uS10 family.</text>
</comment>
<dbReference type="PRINTS" id="PR00971">
    <property type="entry name" value="RIBOSOMALS10"/>
</dbReference>
<dbReference type="PROSITE" id="PS50888">
    <property type="entry name" value="BHLH"/>
    <property type="match status" value="1"/>
</dbReference>
<dbReference type="GO" id="GO:0046983">
    <property type="term" value="F:protein dimerization activity"/>
    <property type="evidence" value="ECO:0007669"/>
    <property type="project" value="InterPro"/>
</dbReference>
<dbReference type="InterPro" id="IPR005729">
    <property type="entry name" value="Ribosomal_uS10_euk/arc"/>
</dbReference>
<accession>A0A085MKP5</accession>
<dbReference type="SUPFAM" id="SSF47459">
    <property type="entry name" value="HLH, helix-loop-helix DNA-binding domain"/>
    <property type="match status" value="1"/>
</dbReference>
<reference evidence="7 8" key="1">
    <citation type="journal article" date="2014" name="Nat. Genet.">
        <title>Genome and transcriptome of the porcine whipworm Trichuris suis.</title>
        <authorList>
            <person name="Jex A.R."/>
            <person name="Nejsum P."/>
            <person name="Schwarz E.M."/>
            <person name="Hu L."/>
            <person name="Young N.D."/>
            <person name="Hall R.S."/>
            <person name="Korhonen P.K."/>
            <person name="Liao S."/>
            <person name="Thamsborg S."/>
            <person name="Xia J."/>
            <person name="Xu P."/>
            <person name="Wang S."/>
            <person name="Scheerlinck J.P."/>
            <person name="Hofmann A."/>
            <person name="Sternberg P.W."/>
            <person name="Wang J."/>
            <person name="Gasser R.B."/>
        </authorList>
    </citation>
    <scope>NUCLEOTIDE SEQUENCE [LARGE SCALE GENOMIC DNA]</scope>
    <source>
        <strain evidence="7">DCEP-RM93M</strain>
    </source>
</reference>
<evidence type="ECO:0000256" key="4">
    <source>
        <dbReference type="ARBA" id="ARBA00035162"/>
    </source>
</evidence>
<dbReference type="InterPro" id="IPR001848">
    <property type="entry name" value="Ribosomal_uS10"/>
</dbReference>
<dbReference type="InterPro" id="IPR036638">
    <property type="entry name" value="HLH_DNA-bd_sf"/>
</dbReference>
<dbReference type="Pfam" id="PF00010">
    <property type="entry name" value="HLH"/>
    <property type="match status" value="1"/>
</dbReference>
<sequence length="267" mass="31046">MAYLKKEVQDEADMQPKKIQVALTSCNVPALERACAELIKSARDNDVKVKGPIRFPTKILRITCRKTPCGEGSKTWDRYEMRIHKRTVRMMTSLEKLKELTKLPIEPVVKKLQFGLLCLPIELTTMTTFVLRRRREQPNASLAMQNDFRLRWSTHGMSEEQQSVHHAMATLRFEGKSLLEVELLSESGNDCTSVAERRRIHRASLPYRQAHASRERLRVESFNRAFQELRTLLPVLPPDKKMTKVQILRLAASYITYLNCLLNYDRY</sequence>
<dbReference type="Gene3D" id="4.10.280.10">
    <property type="entry name" value="Helix-loop-helix DNA-binding domain"/>
    <property type="match status" value="1"/>
</dbReference>
<gene>
    <name evidence="7" type="ORF">M513_01461</name>
</gene>
<proteinExistence type="inferred from homology"/>
<dbReference type="InterPro" id="IPR036838">
    <property type="entry name" value="Ribosomal_uS10_dom_sf"/>
</dbReference>
<keyword evidence="2" id="KW-0689">Ribosomal protein</keyword>
<dbReference type="InterPro" id="IPR011598">
    <property type="entry name" value="bHLH_dom"/>
</dbReference>
<dbReference type="InterPro" id="IPR027486">
    <property type="entry name" value="Ribosomal_uS10_dom"/>
</dbReference>
<dbReference type="EMBL" id="KL363187">
    <property type="protein sequence ID" value="KFD57791.1"/>
    <property type="molecule type" value="Genomic_DNA"/>
</dbReference>
<name>A0A085MKP5_9BILA</name>
<dbReference type="SMART" id="SM01403">
    <property type="entry name" value="Ribosomal_S10"/>
    <property type="match status" value="1"/>
</dbReference>
<organism evidence="7 8">
    <name type="scientific">Trichuris suis</name>
    <name type="common">pig whipworm</name>
    <dbReference type="NCBI Taxonomy" id="68888"/>
    <lineage>
        <taxon>Eukaryota</taxon>
        <taxon>Metazoa</taxon>
        <taxon>Ecdysozoa</taxon>
        <taxon>Nematoda</taxon>
        <taxon>Enoplea</taxon>
        <taxon>Dorylaimia</taxon>
        <taxon>Trichinellida</taxon>
        <taxon>Trichuridae</taxon>
        <taxon>Trichuris</taxon>
    </lineage>
</organism>
<evidence type="ECO:0000259" key="6">
    <source>
        <dbReference type="PROSITE" id="PS50888"/>
    </source>
</evidence>
<keyword evidence="8" id="KW-1185">Reference proteome</keyword>
<protein>
    <recommendedName>
        <fullName evidence="4">Small ribosomal subunit protein uS10</fullName>
    </recommendedName>
    <alternativeName>
        <fullName evidence="5">40S ribosomal protein S20</fullName>
    </alternativeName>
</protein>
<evidence type="ECO:0000256" key="5">
    <source>
        <dbReference type="ARBA" id="ARBA00035450"/>
    </source>
</evidence>
<dbReference type="GO" id="GO:0015935">
    <property type="term" value="C:small ribosomal subunit"/>
    <property type="evidence" value="ECO:0007669"/>
    <property type="project" value="InterPro"/>
</dbReference>
<evidence type="ECO:0000313" key="8">
    <source>
        <dbReference type="Proteomes" id="UP000030764"/>
    </source>
</evidence>
<dbReference type="SUPFAM" id="SSF54999">
    <property type="entry name" value="Ribosomal protein S10"/>
    <property type="match status" value="1"/>
</dbReference>
<dbReference type="Gene3D" id="3.30.70.600">
    <property type="entry name" value="Ribosomal protein S10 domain"/>
    <property type="match status" value="1"/>
</dbReference>
<dbReference type="PANTHER" id="PTHR11700">
    <property type="entry name" value="30S RIBOSOMAL PROTEIN S10 FAMILY MEMBER"/>
    <property type="match status" value="1"/>
</dbReference>
<dbReference type="HAMAP" id="MF_00508">
    <property type="entry name" value="Ribosomal_uS10"/>
    <property type="match status" value="1"/>
</dbReference>
<dbReference type="GO" id="GO:0006412">
    <property type="term" value="P:translation"/>
    <property type="evidence" value="ECO:0007669"/>
    <property type="project" value="InterPro"/>
</dbReference>
<evidence type="ECO:0000256" key="2">
    <source>
        <dbReference type="ARBA" id="ARBA00022980"/>
    </source>
</evidence>
<dbReference type="FunFam" id="3.30.70.600:FF:000004">
    <property type="entry name" value="30S ribosomal protein S10"/>
    <property type="match status" value="1"/>
</dbReference>
<dbReference type="NCBIfam" id="TIGR01046">
    <property type="entry name" value="uS10_euk_arch"/>
    <property type="match status" value="1"/>
</dbReference>